<keyword evidence="4" id="KW-1185">Reference proteome</keyword>
<dbReference type="KEGG" id="ahg:AHOG_06865"/>
<accession>A0A221W0E3</accession>
<protein>
    <recommendedName>
        <fullName evidence="5">DUF3558 domain-containing protein</fullName>
    </recommendedName>
</protein>
<feature type="signal peptide" evidence="2">
    <location>
        <begin position="1"/>
        <end position="33"/>
    </location>
</feature>
<reference evidence="3 4" key="1">
    <citation type="submission" date="2017-07" db="EMBL/GenBank/DDBJ databases">
        <title>Complete genome sequence of Actinoalloteichus hoggarensis DSM 45943, type strain of Actinoalloteichus hoggarensis.</title>
        <authorList>
            <person name="Ruckert C."/>
            <person name="Nouioui I."/>
            <person name="Willmese J."/>
            <person name="van Wezel G."/>
            <person name="Klenk H.-P."/>
            <person name="Kalinowski J."/>
            <person name="Zotchev S.B."/>
        </authorList>
    </citation>
    <scope>NUCLEOTIDE SEQUENCE [LARGE SCALE GENOMIC DNA]</scope>
    <source>
        <strain evidence="3 4">DSM 45943</strain>
    </source>
</reference>
<evidence type="ECO:0000256" key="1">
    <source>
        <dbReference type="SAM" id="MobiDB-lite"/>
    </source>
</evidence>
<proteinExistence type="predicted"/>
<evidence type="ECO:0000313" key="3">
    <source>
        <dbReference type="EMBL" id="ASO19021.1"/>
    </source>
</evidence>
<organism evidence="3 4">
    <name type="scientific">Actinoalloteichus hoggarensis</name>
    <dbReference type="NCBI Taxonomy" id="1470176"/>
    <lineage>
        <taxon>Bacteria</taxon>
        <taxon>Bacillati</taxon>
        <taxon>Actinomycetota</taxon>
        <taxon>Actinomycetes</taxon>
        <taxon>Pseudonocardiales</taxon>
        <taxon>Pseudonocardiaceae</taxon>
        <taxon>Actinoalloteichus</taxon>
    </lineage>
</organism>
<sequence length="347" mass="36659">MSGATVLSVRRLRRLRLALIPAVLLLSAGCAGSTDLAKVTFERTTVPAAERENVVASAPGTGDDQGGGEPQAQEAAFTPEALRPIDPCALLDEAEFAQFGDTPEAMRADYSRCGYYGVDQQGESVGLTYTLGDSVFSEAEQASQEVAGLKTHVQSVDGDGGGMCFVRVITTDGENAKSLTIQLTAKVDDVCATGREFAEHAVELVREDPPHNAEGTGLLAGLDACETAEADEVAGWIGDEHRQHAYGLHDCTWSRTGVELQVGFRISYDPADAADVEEIDLAGATAYRVLDGNVYPECKVSWAHGPFGDGAEFEVVTVSMADILEEGVDTCALATEAAEVIKTRIPA</sequence>
<name>A0A221W0E3_9PSEU</name>
<dbReference type="Proteomes" id="UP000204221">
    <property type="component" value="Chromosome"/>
</dbReference>
<evidence type="ECO:0008006" key="5">
    <source>
        <dbReference type="Google" id="ProtNLM"/>
    </source>
</evidence>
<keyword evidence="2" id="KW-0732">Signal</keyword>
<evidence type="ECO:0000313" key="4">
    <source>
        <dbReference type="Proteomes" id="UP000204221"/>
    </source>
</evidence>
<dbReference type="EMBL" id="CP022521">
    <property type="protein sequence ID" value="ASO19021.1"/>
    <property type="molecule type" value="Genomic_DNA"/>
</dbReference>
<feature type="chain" id="PRO_5011968091" description="DUF3558 domain-containing protein" evidence="2">
    <location>
        <begin position="34"/>
        <end position="347"/>
    </location>
</feature>
<feature type="region of interest" description="Disordered" evidence="1">
    <location>
        <begin position="50"/>
        <end position="72"/>
    </location>
</feature>
<evidence type="ECO:0000256" key="2">
    <source>
        <dbReference type="SAM" id="SignalP"/>
    </source>
</evidence>
<dbReference type="AlphaFoldDB" id="A0A221W0E3"/>
<gene>
    <name evidence="3" type="ORF">AHOG_06865</name>
</gene>